<dbReference type="EMBL" id="FZOU01000001">
    <property type="protein sequence ID" value="SNS39191.1"/>
    <property type="molecule type" value="Genomic_DNA"/>
</dbReference>
<proteinExistence type="predicted"/>
<evidence type="ECO:0008006" key="4">
    <source>
        <dbReference type="Google" id="ProtNLM"/>
    </source>
</evidence>
<evidence type="ECO:0000313" key="3">
    <source>
        <dbReference type="Proteomes" id="UP000198356"/>
    </source>
</evidence>
<feature type="transmembrane region" description="Helical" evidence="1">
    <location>
        <begin position="116"/>
        <end position="137"/>
    </location>
</feature>
<feature type="transmembrane region" description="Helical" evidence="1">
    <location>
        <begin position="12"/>
        <end position="34"/>
    </location>
</feature>
<dbReference type="AlphaFoldDB" id="A0A239E470"/>
<keyword evidence="1" id="KW-0472">Membrane</keyword>
<evidence type="ECO:0000256" key="1">
    <source>
        <dbReference type="SAM" id="Phobius"/>
    </source>
</evidence>
<evidence type="ECO:0000313" key="2">
    <source>
        <dbReference type="EMBL" id="SNS39191.1"/>
    </source>
</evidence>
<dbReference type="Proteomes" id="UP000198356">
    <property type="component" value="Unassembled WGS sequence"/>
</dbReference>
<protein>
    <recommendedName>
        <fullName evidence="4">PepSY-associated TM region</fullName>
    </recommendedName>
</protein>
<dbReference type="RefSeq" id="WP_089407044.1">
    <property type="nucleotide sequence ID" value="NZ_FZOU01000001.1"/>
</dbReference>
<dbReference type="OrthoDB" id="118706at2"/>
<name>A0A239E470_9BACT</name>
<keyword evidence="1" id="KW-1133">Transmembrane helix</keyword>
<keyword evidence="3" id="KW-1185">Reference proteome</keyword>
<reference evidence="2 3" key="1">
    <citation type="submission" date="2017-06" db="EMBL/GenBank/DDBJ databases">
        <authorList>
            <person name="Kim H.J."/>
            <person name="Triplett B.A."/>
        </authorList>
    </citation>
    <scope>NUCLEOTIDE SEQUENCE [LARGE SCALE GENOMIC DNA]</scope>
    <source>
        <strain evidence="2 3">DSM 18704</strain>
    </source>
</reference>
<feature type="transmembrane region" description="Helical" evidence="1">
    <location>
        <begin position="144"/>
        <end position="162"/>
    </location>
</feature>
<organism evidence="2 3">
    <name type="scientific">Granulicella rosea</name>
    <dbReference type="NCBI Taxonomy" id="474952"/>
    <lineage>
        <taxon>Bacteria</taxon>
        <taxon>Pseudomonadati</taxon>
        <taxon>Acidobacteriota</taxon>
        <taxon>Terriglobia</taxon>
        <taxon>Terriglobales</taxon>
        <taxon>Acidobacteriaceae</taxon>
        <taxon>Granulicella</taxon>
    </lineage>
</organism>
<keyword evidence="1" id="KW-0812">Transmembrane</keyword>
<gene>
    <name evidence="2" type="ORF">SAMN05421770_101777</name>
</gene>
<accession>A0A239E470</accession>
<sequence>MSTASVLKAMRLTHLYIGVFVAPAILFFALTGALQTFSLHEPGKGTPYKPAASYKPAQWIVILGQIHKNQTPVVNKPKPPAPKAVDHANEKSQAPVSVASPAPPPVAPHNPMPLKYFFLLVAISLFVSTFSGIYMAYKYSRNRIAITALLILGAVIPVLMTVL</sequence>